<dbReference type="InterPro" id="IPR016195">
    <property type="entry name" value="Pol/histidinol_Pase-like"/>
</dbReference>
<dbReference type="Proteomes" id="UP000037175">
    <property type="component" value="Unassembled WGS sequence"/>
</dbReference>
<dbReference type="InterPro" id="IPR003141">
    <property type="entry name" value="Pol/His_phosphatase_N"/>
</dbReference>
<dbReference type="RefSeq" id="WP_052218240.1">
    <property type="nucleotide sequence ID" value="NZ_LGTE01000014.1"/>
</dbReference>
<dbReference type="PANTHER" id="PTHR32294">
    <property type="entry name" value="DNA POLYMERASE III SUBUNIT ALPHA"/>
    <property type="match status" value="1"/>
</dbReference>
<dbReference type="InterPro" id="IPR004805">
    <property type="entry name" value="DnaE2/DnaE/PolC"/>
</dbReference>
<accession>A0A0L6W2E7</accession>
<dbReference type="InterPro" id="IPR029460">
    <property type="entry name" value="DNAPol_HHH"/>
</dbReference>
<dbReference type="CDD" id="cd04485">
    <property type="entry name" value="DnaE_OBF"/>
    <property type="match status" value="1"/>
</dbReference>
<keyword evidence="4" id="KW-0235">DNA replication</keyword>
<dbReference type="InterPro" id="IPR004013">
    <property type="entry name" value="PHP_dom"/>
</dbReference>
<evidence type="ECO:0000256" key="5">
    <source>
        <dbReference type="ARBA" id="ARBA00022932"/>
    </source>
</evidence>
<keyword evidence="2" id="KW-0808">Transferase</keyword>
<dbReference type="Gene3D" id="1.10.10.1600">
    <property type="entry name" value="Bacterial DNA polymerase III alpha subunit, thumb domain"/>
    <property type="match status" value="1"/>
</dbReference>
<dbReference type="GO" id="GO:0003887">
    <property type="term" value="F:DNA-directed DNA polymerase activity"/>
    <property type="evidence" value="ECO:0007669"/>
    <property type="project" value="UniProtKB-KW"/>
</dbReference>
<comment type="caution">
    <text evidence="8">The sequence shown here is derived from an EMBL/GenBank/DDBJ whole genome shotgun (WGS) entry which is preliminary data.</text>
</comment>
<reference evidence="9" key="1">
    <citation type="submission" date="2015-07" db="EMBL/GenBank/DDBJ databases">
        <title>Complete Genome of Thermincola ferriacetica strain Z-0001T.</title>
        <authorList>
            <person name="Lusk B."/>
            <person name="Badalamenti J.P."/>
            <person name="Parameswaran P."/>
            <person name="Bond D.R."/>
            <person name="Torres C.I."/>
        </authorList>
    </citation>
    <scope>NUCLEOTIDE SEQUENCE [LARGE SCALE GENOMIC DNA]</scope>
    <source>
        <strain evidence="9">Z-0001</strain>
    </source>
</reference>
<sequence length="1028" mass="115838">MSFVHLHVHTPFSFLDGAGKIEDLIAKAVEMGCPAIAMTDHNNLCGAVKFHQLATAAGIKPIIGTEITMQDGHHLTLLARNPLGYANLCRILTDGHLNSPRGYPTVKLSTLAKHCRDIIILSGCRMGKIPSLILRGRFREALNTAAEYLHLFGRSNFFLELQPPLLPGSQALNNYLTQLAEQLKMDIVATNNVHYCTKEGFPVHDLLTCIRTLTKLKDVHPERRLNAENDLKSPAEMANLFYQYPRAVHNTLMIADQCAPALELGEKIFPSFQVPSGEPAAAYLRRLTYEGARKRYGRLTRAITERLEHELDIICRLGYEDYFLLVWDLVDYAKKQKIRYAGRGSAADSAVAYCLFITEVDSINRGLLFERFMSLERAQKPDIDIDFDSRYRDRVADYLYKKYGSNRVAGVCTYNTFRARSAFRDLGKAMDFPAEEIDLIAKRLPFIRADQIDLALEKFPELREGGLPLEKYRQLFGYCAAVSGFPRFISTHLGGIVVSRDPLVNLTPLQKAAKGIVVSQFDKEYIEDLGLVKLDLLSLRTMSVVENATLTIRAENPEFDYETIPLNDKATYELLNTGQTIGVFQLESPAQRALQSRLQASCLEDIVASVALIRPGPIKGNMVEPFIARRHGKEPVSYLHPKLKPILEKTYGVVLFQEQVIEIATVIAGFTPGEADRLRRVMTHARSHEDMLGIGREFVAKAIANGISKEIAETIFGYIVGYASYGFCEAHAAAFATTAYKTAYLVKHYPAEYYAAILSHQPMGFYGSNTICVEARRRGINILPPDINLSQLDFTVEKGNIRISLSQVKGMKASVLDNILTERNIAPFSGIDDFLNRVKIDRALLTHLILCGAFDSLHSNRKQLLWWVNQQKTFKLQKEERVCQNGSLPVNLPWPEIADYSEVEKFNWEYKILGIDVRRHYMSYWRAYLDKHGFTNSLKIKSLPHGTKVKVAGLPIRPHRPPTRSGKVAVFLSLEDEFGLVDVTLFEKTYQKFGNIIFSRPTPPLQIYGTLQRRGNGVSIIAHQVRTL</sequence>
<dbReference type="GO" id="GO:0008408">
    <property type="term" value="F:3'-5' exonuclease activity"/>
    <property type="evidence" value="ECO:0007669"/>
    <property type="project" value="InterPro"/>
</dbReference>
<dbReference type="Gene3D" id="1.10.150.870">
    <property type="match status" value="1"/>
</dbReference>
<dbReference type="EMBL" id="LGTE01000014">
    <property type="protein sequence ID" value="KNZ69254.1"/>
    <property type="molecule type" value="Genomic_DNA"/>
</dbReference>
<keyword evidence="3" id="KW-0548">Nucleotidyltransferase</keyword>
<feature type="domain" description="Polymerase/histidinol phosphatase N-terminal" evidence="7">
    <location>
        <begin position="4"/>
        <end position="71"/>
    </location>
</feature>
<organism evidence="8 9">
    <name type="scientific">Thermincola ferriacetica</name>
    <dbReference type="NCBI Taxonomy" id="281456"/>
    <lineage>
        <taxon>Bacteria</taxon>
        <taxon>Bacillati</taxon>
        <taxon>Bacillota</taxon>
        <taxon>Clostridia</taxon>
        <taxon>Eubacteriales</taxon>
        <taxon>Thermincolaceae</taxon>
        <taxon>Thermincola</taxon>
    </lineage>
</organism>
<dbReference type="Pfam" id="PF02811">
    <property type="entry name" value="PHP"/>
    <property type="match status" value="1"/>
</dbReference>
<dbReference type="SUPFAM" id="SSF89550">
    <property type="entry name" value="PHP domain-like"/>
    <property type="match status" value="1"/>
</dbReference>
<evidence type="ECO:0000256" key="6">
    <source>
        <dbReference type="ARBA" id="ARBA00049244"/>
    </source>
</evidence>
<proteinExistence type="predicted"/>
<dbReference type="Pfam" id="PF07733">
    <property type="entry name" value="DNA_pol3_alpha"/>
    <property type="match status" value="1"/>
</dbReference>
<dbReference type="SMART" id="SM00481">
    <property type="entry name" value="POLIIIAc"/>
    <property type="match status" value="1"/>
</dbReference>
<evidence type="ECO:0000256" key="2">
    <source>
        <dbReference type="ARBA" id="ARBA00022679"/>
    </source>
</evidence>
<dbReference type="GO" id="GO:0006260">
    <property type="term" value="P:DNA replication"/>
    <property type="evidence" value="ECO:0007669"/>
    <property type="project" value="UniProtKB-KW"/>
</dbReference>
<evidence type="ECO:0000313" key="9">
    <source>
        <dbReference type="Proteomes" id="UP000037175"/>
    </source>
</evidence>
<dbReference type="InterPro" id="IPR011708">
    <property type="entry name" value="DNA_pol3_alpha_NTPase_dom"/>
</dbReference>
<dbReference type="Gene3D" id="3.20.20.140">
    <property type="entry name" value="Metal-dependent hydrolases"/>
    <property type="match status" value="1"/>
</dbReference>
<keyword evidence="9" id="KW-1185">Reference proteome</keyword>
<dbReference type="InterPro" id="IPR041931">
    <property type="entry name" value="DNA_pol3_alpha_thumb_dom"/>
</dbReference>
<evidence type="ECO:0000256" key="1">
    <source>
        <dbReference type="ARBA" id="ARBA00012417"/>
    </source>
</evidence>
<evidence type="ECO:0000256" key="4">
    <source>
        <dbReference type="ARBA" id="ARBA00022705"/>
    </source>
</evidence>
<protein>
    <recommendedName>
        <fullName evidence="1">DNA-directed DNA polymerase</fullName>
        <ecNumber evidence="1">2.7.7.7</ecNumber>
    </recommendedName>
</protein>
<name>A0A0L6W2E7_9FIRM</name>
<dbReference type="AlphaFoldDB" id="A0A0L6W2E7"/>
<dbReference type="EC" id="2.7.7.7" evidence="1"/>
<gene>
    <name evidence="8" type="ORF">Tfer_2050</name>
</gene>
<evidence type="ECO:0000259" key="7">
    <source>
        <dbReference type="SMART" id="SM00481"/>
    </source>
</evidence>
<keyword evidence="5" id="KW-0239">DNA-directed DNA polymerase</keyword>
<comment type="catalytic activity">
    <reaction evidence="6">
        <text>DNA(n) + a 2'-deoxyribonucleoside 5'-triphosphate = DNA(n+1) + diphosphate</text>
        <dbReference type="Rhea" id="RHEA:22508"/>
        <dbReference type="Rhea" id="RHEA-COMP:17339"/>
        <dbReference type="Rhea" id="RHEA-COMP:17340"/>
        <dbReference type="ChEBI" id="CHEBI:33019"/>
        <dbReference type="ChEBI" id="CHEBI:61560"/>
        <dbReference type="ChEBI" id="CHEBI:173112"/>
        <dbReference type="EC" id="2.7.7.7"/>
    </reaction>
</comment>
<dbReference type="Pfam" id="PF17657">
    <property type="entry name" value="DNA_pol3_finger"/>
    <property type="match status" value="1"/>
</dbReference>
<dbReference type="PATRIC" id="fig|281456.6.peg.2152"/>
<evidence type="ECO:0000313" key="8">
    <source>
        <dbReference type="EMBL" id="KNZ69254.1"/>
    </source>
</evidence>
<dbReference type="Pfam" id="PF14579">
    <property type="entry name" value="HHH_6"/>
    <property type="match status" value="1"/>
</dbReference>
<evidence type="ECO:0000256" key="3">
    <source>
        <dbReference type="ARBA" id="ARBA00022695"/>
    </source>
</evidence>
<dbReference type="NCBIfam" id="TIGR00594">
    <property type="entry name" value="polc"/>
    <property type="match status" value="1"/>
</dbReference>
<dbReference type="InterPro" id="IPR040982">
    <property type="entry name" value="DNA_pol3_finger"/>
</dbReference>